<feature type="transmembrane region" description="Helical" evidence="1">
    <location>
        <begin position="148"/>
        <end position="169"/>
    </location>
</feature>
<name>A0A0A5HV45_PHOS4</name>
<evidence type="ECO:0008006" key="4">
    <source>
        <dbReference type="Google" id="ProtNLM"/>
    </source>
</evidence>
<keyword evidence="1" id="KW-0812">Transmembrane</keyword>
<dbReference type="AlphaFoldDB" id="A0A0A5HV45"/>
<organism evidence="2 3">
    <name type="scientific">Photobacterium sp. (strain ATCC 43367)</name>
    <dbReference type="NCBI Taxonomy" id="379097"/>
    <lineage>
        <taxon>Bacteria</taxon>
        <taxon>Pseudomonadati</taxon>
        <taxon>Pseudomonadota</taxon>
        <taxon>Gammaproteobacteria</taxon>
        <taxon>Vibrionales</taxon>
        <taxon>Vibrionaceae</taxon>
        <taxon>Vibrio</taxon>
        <taxon>Vibrio oreintalis group</taxon>
    </lineage>
</organism>
<evidence type="ECO:0000313" key="2">
    <source>
        <dbReference type="EMBL" id="KGY08175.1"/>
    </source>
</evidence>
<dbReference type="RefSeq" id="WP_038191488.1">
    <property type="nucleotide sequence ID" value="NZ_JRWP01000027.1"/>
</dbReference>
<evidence type="ECO:0000256" key="1">
    <source>
        <dbReference type="SAM" id="Phobius"/>
    </source>
</evidence>
<feature type="transmembrane region" description="Helical" evidence="1">
    <location>
        <begin position="20"/>
        <end position="39"/>
    </location>
</feature>
<dbReference type="OrthoDB" id="5875598at2"/>
<reference evidence="2 3" key="1">
    <citation type="submission" date="2014-10" db="EMBL/GenBank/DDBJ databases">
        <title>Genome sequencing of Vibrio sinaloensis T08.</title>
        <authorList>
            <person name="Chan K.-G."/>
            <person name="Mohamad N.I."/>
        </authorList>
    </citation>
    <scope>NUCLEOTIDE SEQUENCE [LARGE SCALE GENOMIC DNA]</scope>
    <source>
        <strain evidence="2 3">T08</strain>
    </source>
</reference>
<dbReference type="STRING" id="379097.SE23_04820"/>
<feature type="transmembrane region" description="Helical" evidence="1">
    <location>
        <begin position="88"/>
        <end position="115"/>
    </location>
</feature>
<feature type="transmembrane region" description="Helical" evidence="1">
    <location>
        <begin position="181"/>
        <end position="204"/>
    </location>
</feature>
<evidence type="ECO:0000313" key="3">
    <source>
        <dbReference type="Proteomes" id="UP000030451"/>
    </source>
</evidence>
<keyword evidence="1" id="KW-1133">Transmembrane helix</keyword>
<gene>
    <name evidence="2" type="ORF">NM06_13460</name>
</gene>
<accession>A0A0A5HV45</accession>
<comment type="caution">
    <text evidence="2">The sequence shown here is derived from an EMBL/GenBank/DDBJ whole genome shotgun (WGS) entry which is preliminary data.</text>
</comment>
<feature type="transmembrane region" description="Helical" evidence="1">
    <location>
        <begin position="45"/>
        <end position="67"/>
    </location>
</feature>
<keyword evidence="1" id="KW-0472">Membrane</keyword>
<sequence>MIKLLIDSANFLRSHRGPIFTIVGPFFLAMSAFGAYLNTTEQDNVLLFSLYLAVYALGQAFYVCRLIKYMASVVTGSKPELSVSLHEWLRLFCVHLMYGLAVLVGLMVLIIPGIYLSARYGFAEFESVLNKRTPFEAMSSSWGQTQSYTSTLMLGALAIGGGGLVMDLLLSAPDGAGFNHLLISGLIAELVSSIVVVLMSVFYFRVYVSSLDFGDNGESEARISGS</sequence>
<protein>
    <recommendedName>
        <fullName evidence="4">Glycerophosphoryl diester phosphodiesterase membrane domain-containing protein</fullName>
    </recommendedName>
</protein>
<dbReference type="Proteomes" id="UP000030451">
    <property type="component" value="Unassembled WGS sequence"/>
</dbReference>
<proteinExistence type="predicted"/>
<dbReference type="EMBL" id="JRWP01000027">
    <property type="protein sequence ID" value="KGY08175.1"/>
    <property type="molecule type" value="Genomic_DNA"/>
</dbReference>